<evidence type="ECO:0000313" key="9">
    <source>
        <dbReference type="Proteomes" id="UP000288058"/>
    </source>
</evidence>
<dbReference type="PANTHER" id="PTHR30636">
    <property type="entry name" value="UPF0701 PROTEIN YICC"/>
    <property type="match status" value="1"/>
</dbReference>
<dbReference type="InterPro" id="IPR013551">
    <property type="entry name" value="YicC-like_C"/>
</dbReference>
<comment type="caution">
    <text evidence="8">The sequence shown here is derived from an EMBL/GenBank/DDBJ whole genome shotgun (WGS) entry which is preliminary data.</text>
</comment>
<feature type="domain" description="Endoribonuclease YicC-like C-terminal" evidence="7">
    <location>
        <begin position="170"/>
        <end position="287"/>
    </location>
</feature>
<dbReference type="Proteomes" id="UP000288058">
    <property type="component" value="Unassembled WGS sequence"/>
</dbReference>
<dbReference type="NCBIfam" id="TIGR00255">
    <property type="entry name" value="YicC/YloC family endoribonuclease"/>
    <property type="match status" value="1"/>
</dbReference>
<name>A0A432YUH0_9GAMM</name>
<accession>A0A432YUH0</accession>
<keyword evidence="4" id="KW-0378">Hydrolase</keyword>
<reference evidence="9" key="1">
    <citation type="journal article" date="2018" name="Front. Microbiol.">
        <title>Genome-Based Analysis Reveals the Taxonomy and Diversity of the Family Idiomarinaceae.</title>
        <authorList>
            <person name="Liu Y."/>
            <person name="Lai Q."/>
            <person name="Shao Z."/>
        </authorList>
    </citation>
    <scope>NUCLEOTIDE SEQUENCE [LARGE SCALE GENOMIC DNA]</scope>
    <source>
        <strain evidence="9">R22</strain>
    </source>
</reference>
<evidence type="ECO:0000256" key="3">
    <source>
        <dbReference type="ARBA" id="ARBA00022759"/>
    </source>
</evidence>
<dbReference type="EMBL" id="PIQC01000008">
    <property type="protein sequence ID" value="RUO66963.1"/>
    <property type="molecule type" value="Genomic_DNA"/>
</dbReference>
<proteinExistence type="inferred from homology"/>
<organism evidence="8 9">
    <name type="scientific">Idiomarina ramblicola</name>
    <dbReference type="NCBI Taxonomy" id="263724"/>
    <lineage>
        <taxon>Bacteria</taxon>
        <taxon>Pseudomonadati</taxon>
        <taxon>Pseudomonadota</taxon>
        <taxon>Gammaproteobacteria</taxon>
        <taxon>Alteromonadales</taxon>
        <taxon>Idiomarinaceae</taxon>
        <taxon>Idiomarina</taxon>
    </lineage>
</organism>
<dbReference type="OrthoDB" id="9771229at2"/>
<protein>
    <submittedName>
        <fullName evidence="8">YicC family protein</fullName>
    </submittedName>
</protein>
<keyword evidence="2" id="KW-0540">Nuclease</keyword>
<dbReference type="GO" id="GO:0016787">
    <property type="term" value="F:hydrolase activity"/>
    <property type="evidence" value="ECO:0007669"/>
    <property type="project" value="UniProtKB-KW"/>
</dbReference>
<evidence type="ECO:0000259" key="7">
    <source>
        <dbReference type="Pfam" id="PF08340"/>
    </source>
</evidence>
<keyword evidence="3" id="KW-0255">Endonuclease</keyword>
<dbReference type="RefSeq" id="WP_126782794.1">
    <property type="nucleotide sequence ID" value="NZ_PIQC01000008.1"/>
</dbReference>
<feature type="domain" description="Endoribonuclease YicC-like N-terminal" evidence="6">
    <location>
        <begin position="2"/>
        <end position="153"/>
    </location>
</feature>
<evidence type="ECO:0000256" key="5">
    <source>
        <dbReference type="ARBA" id="ARBA00035648"/>
    </source>
</evidence>
<dbReference type="Pfam" id="PF08340">
    <property type="entry name" value="YicC-like_C"/>
    <property type="match status" value="1"/>
</dbReference>
<keyword evidence="9" id="KW-1185">Reference proteome</keyword>
<dbReference type="GO" id="GO:0004521">
    <property type="term" value="F:RNA endonuclease activity"/>
    <property type="evidence" value="ECO:0007669"/>
    <property type="project" value="InterPro"/>
</dbReference>
<comment type="similarity">
    <text evidence="5">Belongs to the YicC/YloC family.</text>
</comment>
<evidence type="ECO:0000313" key="8">
    <source>
        <dbReference type="EMBL" id="RUO66963.1"/>
    </source>
</evidence>
<evidence type="ECO:0000256" key="2">
    <source>
        <dbReference type="ARBA" id="ARBA00022722"/>
    </source>
</evidence>
<dbReference type="AlphaFoldDB" id="A0A432YUH0"/>
<gene>
    <name evidence="8" type="ORF">CWI78_10660</name>
</gene>
<comment type="cofactor">
    <cofactor evidence="1">
        <name>a divalent metal cation</name>
        <dbReference type="ChEBI" id="CHEBI:60240"/>
    </cofactor>
</comment>
<evidence type="ECO:0000256" key="4">
    <source>
        <dbReference type="ARBA" id="ARBA00022801"/>
    </source>
</evidence>
<dbReference type="InterPro" id="IPR005229">
    <property type="entry name" value="YicC/YloC-like"/>
</dbReference>
<sequence length="287" mass="32996">MIQSMTGYARYETKADWGTAVWEIRSVNQRYLETYFRLPETFRSLENSLREQFRKKLQRGKVECKLSLQVDEAQQSALSINEDLAKSVIASAKWVSQHSAAGQLNPIDVLKWPGVVAAQDQDMDELQKEVLAALEKTTSDFIENRKSEGAAIDKMLQERLDGVSTQVAFVRERMPEVMAWQRERLLTRFEEAKVELEPQRVEQEMVMLAQKTDVAEELDRLDAHVEEARKILKKGGPCGRRLDFMMQEFNREANTLASKSINSEITAAAVELKVLIEQMREQIQNLE</sequence>
<dbReference type="PANTHER" id="PTHR30636:SF3">
    <property type="entry name" value="UPF0701 PROTEIN YICC"/>
    <property type="match status" value="1"/>
</dbReference>
<evidence type="ECO:0000256" key="1">
    <source>
        <dbReference type="ARBA" id="ARBA00001968"/>
    </source>
</evidence>
<dbReference type="Pfam" id="PF03755">
    <property type="entry name" value="YicC-like_N"/>
    <property type="match status" value="1"/>
</dbReference>
<dbReference type="InterPro" id="IPR013527">
    <property type="entry name" value="YicC-like_N"/>
</dbReference>
<evidence type="ECO:0000259" key="6">
    <source>
        <dbReference type="Pfam" id="PF03755"/>
    </source>
</evidence>